<evidence type="ECO:0000256" key="9">
    <source>
        <dbReference type="ARBA" id="ARBA00023235"/>
    </source>
</evidence>
<name>A0A9P0F4F9_BEMTA</name>
<keyword evidence="5 13" id="KW-0732">Signal</keyword>
<dbReference type="FunFam" id="3.40.30.10:FF:000303">
    <property type="entry name" value="Protein disulfide-isomerase"/>
    <property type="match status" value="1"/>
</dbReference>
<evidence type="ECO:0000256" key="11">
    <source>
        <dbReference type="PIRSR" id="PIRSR605792-51"/>
    </source>
</evidence>
<dbReference type="SUPFAM" id="SSF52833">
    <property type="entry name" value="Thioredoxin-like"/>
    <property type="match status" value="3"/>
</dbReference>
<evidence type="ECO:0000259" key="14">
    <source>
        <dbReference type="PROSITE" id="PS51352"/>
    </source>
</evidence>
<dbReference type="NCBIfam" id="TIGR01126">
    <property type="entry name" value="pdi_dom"/>
    <property type="match status" value="2"/>
</dbReference>
<dbReference type="InterPro" id="IPR013766">
    <property type="entry name" value="Thioredoxin_domain"/>
</dbReference>
<evidence type="ECO:0000256" key="2">
    <source>
        <dbReference type="ARBA" id="ARBA00004319"/>
    </source>
</evidence>
<dbReference type="EC" id="5.3.4.1" evidence="4 13"/>
<evidence type="ECO:0000256" key="7">
    <source>
        <dbReference type="ARBA" id="ARBA00022824"/>
    </source>
</evidence>
<dbReference type="GO" id="GO:0003756">
    <property type="term" value="F:protein disulfide isomerase activity"/>
    <property type="evidence" value="ECO:0007669"/>
    <property type="project" value="UniProtKB-EC"/>
</dbReference>
<dbReference type="FunFam" id="3.40.30.10:FF:000077">
    <property type="entry name" value="Protein disulfide-isomerase"/>
    <property type="match status" value="1"/>
</dbReference>
<dbReference type="PROSITE" id="PS00194">
    <property type="entry name" value="THIOREDOXIN_1"/>
    <property type="match status" value="2"/>
</dbReference>
<dbReference type="PANTHER" id="PTHR18929:SF132">
    <property type="entry name" value="PROTEIN DISULFIDE-ISOMERASE A3"/>
    <property type="match status" value="1"/>
</dbReference>
<dbReference type="CDD" id="cd02961">
    <property type="entry name" value="PDI_a_family"/>
    <property type="match status" value="1"/>
</dbReference>
<evidence type="ECO:0000256" key="5">
    <source>
        <dbReference type="ARBA" id="ARBA00022729"/>
    </source>
</evidence>
<dbReference type="AlphaFoldDB" id="A0A9P0F4F9"/>
<sequence>MRSLVLAFVFSVLLVYVSCKEELDLTDSDFSTRIQEHETVLVMFYAPWCGHCKKLKPEYTKAASLLVGNDPPITLAKVDCTEAGKETCNKHSVSGYPTLKIFRNGEMWKEYNGPREAHGIVKYMRSQVEPASKELTSVEDLKAFISKDEHAVIGFFAKETGLKGVFLKLADKLKEKYRFAHTSNSKVLEEQKASDHIIIFRAPHLKNKFEEPTVTYSGKDNDAEVMAWISSNLHGLVGHRTRENQDEFKAPYVIAYYAVDYVKNPKGSNYWRNRILKVAQNFKDDFTFAISAKDDFQHELNEYGLDFVPTDKPVILARSKDSKKYILKEEFSVETFEDFLQKLKDGELEPYLKSEPIPDDNSGPVITAVAKNFDDVVINNGKDTLVEFYAPWCGHCKKLAPVFDELGEKLKDEDVAIVKMDATANDVPSTYDVRGFPTLFWLPKDSKSSPVRYDGGREVDDFVKYIAKHATNELKGFDRKGTAKAAKEEL</sequence>
<feature type="disulfide bond" description="Redox-active" evidence="11">
    <location>
        <begin position="49"/>
        <end position="52"/>
    </location>
</feature>
<dbReference type="PANTHER" id="PTHR18929">
    <property type="entry name" value="PROTEIN DISULFIDE ISOMERASE"/>
    <property type="match status" value="1"/>
</dbReference>
<evidence type="ECO:0000313" key="16">
    <source>
        <dbReference type="Proteomes" id="UP001152759"/>
    </source>
</evidence>
<dbReference type="CDD" id="cd02995">
    <property type="entry name" value="PDI_a_PDI_a'_C"/>
    <property type="match status" value="1"/>
</dbReference>
<comment type="similarity">
    <text evidence="3 12">Belongs to the protein disulfide isomerase family.</text>
</comment>
<evidence type="ECO:0000256" key="4">
    <source>
        <dbReference type="ARBA" id="ARBA00012723"/>
    </source>
</evidence>
<dbReference type="PROSITE" id="PS51352">
    <property type="entry name" value="THIOREDOXIN_2"/>
    <property type="match status" value="2"/>
</dbReference>
<evidence type="ECO:0000256" key="13">
    <source>
        <dbReference type="RuleBase" id="RU361130"/>
    </source>
</evidence>
<feature type="disulfide bond" description="Redox-active" evidence="11">
    <location>
        <begin position="393"/>
        <end position="396"/>
    </location>
</feature>
<evidence type="ECO:0000256" key="1">
    <source>
        <dbReference type="ARBA" id="ARBA00001182"/>
    </source>
</evidence>
<accession>A0A9P0F4F9</accession>
<organism evidence="15 16">
    <name type="scientific">Bemisia tabaci</name>
    <name type="common">Sweetpotato whitefly</name>
    <name type="synonym">Aleurodes tabaci</name>
    <dbReference type="NCBI Taxonomy" id="7038"/>
    <lineage>
        <taxon>Eukaryota</taxon>
        <taxon>Metazoa</taxon>
        <taxon>Ecdysozoa</taxon>
        <taxon>Arthropoda</taxon>
        <taxon>Hexapoda</taxon>
        <taxon>Insecta</taxon>
        <taxon>Pterygota</taxon>
        <taxon>Neoptera</taxon>
        <taxon>Paraneoptera</taxon>
        <taxon>Hemiptera</taxon>
        <taxon>Sternorrhyncha</taxon>
        <taxon>Aleyrodoidea</taxon>
        <taxon>Aleyrodidae</taxon>
        <taxon>Aleyrodinae</taxon>
        <taxon>Bemisia</taxon>
    </lineage>
</organism>
<evidence type="ECO:0000256" key="3">
    <source>
        <dbReference type="ARBA" id="ARBA00006347"/>
    </source>
</evidence>
<dbReference type="Gene3D" id="3.40.30.10">
    <property type="entry name" value="Glutaredoxin"/>
    <property type="match status" value="4"/>
</dbReference>
<dbReference type="FunFam" id="3.40.30.10:FF:000017">
    <property type="entry name" value="Protein disulfide-isomerase A4"/>
    <property type="match status" value="1"/>
</dbReference>
<dbReference type="EMBL" id="OU963867">
    <property type="protein sequence ID" value="CAH0391587.1"/>
    <property type="molecule type" value="Genomic_DNA"/>
</dbReference>
<feature type="domain" description="Thioredoxin" evidence="14">
    <location>
        <begin position="1"/>
        <end position="129"/>
    </location>
</feature>
<gene>
    <name evidence="15" type="ORF">BEMITA_LOCUS10188</name>
</gene>
<dbReference type="InterPro" id="IPR005788">
    <property type="entry name" value="PDI_thioredoxin-like_dom"/>
</dbReference>
<feature type="domain" description="Thioredoxin" evidence="14">
    <location>
        <begin position="343"/>
        <end position="471"/>
    </location>
</feature>
<dbReference type="Pfam" id="PF13848">
    <property type="entry name" value="Thioredoxin_6"/>
    <property type="match status" value="1"/>
</dbReference>
<dbReference type="CDD" id="cd03073">
    <property type="entry name" value="PDI_b'_ERp72_ERp57"/>
    <property type="match status" value="1"/>
</dbReference>
<dbReference type="InterPro" id="IPR005792">
    <property type="entry name" value="Prot_disulphide_isomerase"/>
</dbReference>
<dbReference type="Proteomes" id="UP001152759">
    <property type="component" value="Chromosome 6"/>
</dbReference>
<dbReference type="InterPro" id="IPR036249">
    <property type="entry name" value="Thioredoxin-like_sf"/>
</dbReference>
<reference evidence="15" key="1">
    <citation type="submission" date="2021-12" db="EMBL/GenBank/DDBJ databases">
        <authorList>
            <person name="King R."/>
        </authorList>
    </citation>
    <scope>NUCLEOTIDE SEQUENCE</scope>
</reference>
<feature type="signal peptide" evidence="13">
    <location>
        <begin position="1"/>
        <end position="19"/>
    </location>
</feature>
<keyword evidence="9 13" id="KW-0413">Isomerase</keyword>
<keyword evidence="16" id="KW-1185">Reference proteome</keyword>
<evidence type="ECO:0000256" key="8">
    <source>
        <dbReference type="ARBA" id="ARBA00023157"/>
    </source>
</evidence>
<dbReference type="FunFam" id="3.40.30.10:FF:000045">
    <property type="entry name" value="Disulfide-isomerase A3"/>
    <property type="match status" value="1"/>
</dbReference>
<keyword evidence="8 11" id="KW-1015">Disulfide bond</keyword>
<proteinExistence type="inferred from homology"/>
<dbReference type="NCBIfam" id="TIGR01130">
    <property type="entry name" value="ER_PDI_fam"/>
    <property type="match status" value="1"/>
</dbReference>
<dbReference type="PRINTS" id="PR00421">
    <property type="entry name" value="THIOREDOXIN"/>
</dbReference>
<evidence type="ECO:0000256" key="6">
    <source>
        <dbReference type="ARBA" id="ARBA00022737"/>
    </source>
</evidence>
<dbReference type="InterPro" id="IPR017937">
    <property type="entry name" value="Thioredoxin_CS"/>
</dbReference>
<comment type="subcellular location">
    <subcellularLocation>
        <location evidence="2">Endoplasmic reticulum lumen</location>
    </subcellularLocation>
</comment>
<keyword evidence="7" id="KW-0256">Endoplasmic reticulum</keyword>
<evidence type="ECO:0000256" key="10">
    <source>
        <dbReference type="ARBA" id="ARBA00023284"/>
    </source>
</evidence>
<dbReference type="GO" id="GO:0034976">
    <property type="term" value="P:response to endoplasmic reticulum stress"/>
    <property type="evidence" value="ECO:0007669"/>
    <property type="project" value="TreeGrafter"/>
</dbReference>
<evidence type="ECO:0000313" key="15">
    <source>
        <dbReference type="EMBL" id="CAH0391587.1"/>
    </source>
</evidence>
<feature type="chain" id="PRO_5040542311" description="Protein disulfide-isomerase" evidence="13">
    <location>
        <begin position="20"/>
        <end position="490"/>
    </location>
</feature>
<dbReference type="GO" id="GO:0006457">
    <property type="term" value="P:protein folding"/>
    <property type="evidence" value="ECO:0007669"/>
    <property type="project" value="TreeGrafter"/>
</dbReference>
<protein>
    <recommendedName>
        <fullName evidence="4 13">Protein disulfide-isomerase</fullName>
        <ecNumber evidence="4 13">5.3.4.1</ecNumber>
    </recommendedName>
</protein>
<keyword evidence="6" id="KW-0677">Repeat</keyword>
<comment type="catalytic activity">
    <reaction evidence="1 13">
        <text>Catalyzes the rearrangement of -S-S- bonds in proteins.</text>
        <dbReference type="EC" id="5.3.4.1"/>
    </reaction>
</comment>
<dbReference type="GO" id="GO:0005788">
    <property type="term" value="C:endoplasmic reticulum lumen"/>
    <property type="evidence" value="ECO:0007669"/>
    <property type="project" value="UniProtKB-SubCell"/>
</dbReference>
<evidence type="ECO:0000256" key="12">
    <source>
        <dbReference type="RuleBase" id="RU004208"/>
    </source>
</evidence>
<dbReference type="Pfam" id="PF00085">
    <property type="entry name" value="Thioredoxin"/>
    <property type="match status" value="2"/>
</dbReference>
<keyword evidence="10 11" id="KW-0676">Redox-active center</keyword>